<comment type="caution">
    <text evidence="1">The sequence shown here is derived from an EMBL/GenBank/DDBJ whole genome shotgun (WGS) entry which is preliminary data.</text>
</comment>
<protein>
    <submittedName>
        <fullName evidence="1">Uncharacterized protein</fullName>
    </submittedName>
</protein>
<organism evidence="1 2">
    <name type="scientific">Mytilus galloprovincialis</name>
    <name type="common">Mediterranean mussel</name>
    <dbReference type="NCBI Taxonomy" id="29158"/>
    <lineage>
        <taxon>Eukaryota</taxon>
        <taxon>Metazoa</taxon>
        <taxon>Spiralia</taxon>
        <taxon>Lophotrochozoa</taxon>
        <taxon>Mollusca</taxon>
        <taxon>Bivalvia</taxon>
        <taxon>Autobranchia</taxon>
        <taxon>Pteriomorphia</taxon>
        <taxon>Mytilida</taxon>
        <taxon>Mytiloidea</taxon>
        <taxon>Mytilidae</taxon>
        <taxon>Mytilinae</taxon>
        <taxon>Mytilus</taxon>
    </lineage>
</organism>
<evidence type="ECO:0000313" key="1">
    <source>
        <dbReference type="EMBL" id="VDI59704.1"/>
    </source>
</evidence>
<accession>A0A8B6G7D9</accession>
<dbReference type="Proteomes" id="UP000596742">
    <property type="component" value="Unassembled WGS sequence"/>
</dbReference>
<dbReference type="OrthoDB" id="9983348at2759"/>
<name>A0A8B6G7D9_MYTGA</name>
<proteinExistence type="predicted"/>
<evidence type="ECO:0000313" key="2">
    <source>
        <dbReference type="Proteomes" id="UP000596742"/>
    </source>
</evidence>
<gene>
    <name evidence="1" type="ORF">MGAL_10B078683</name>
</gene>
<reference evidence="1" key="1">
    <citation type="submission" date="2018-11" db="EMBL/GenBank/DDBJ databases">
        <authorList>
            <person name="Alioto T."/>
            <person name="Alioto T."/>
        </authorList>
    </citation>
    <scope>NUCLEOTIDE SEQUENCE</scope>
</reference>
<sequence length="312" mass="35683">MLVETMKTIVLKILISKWHKLPRFIQNAINNRCDENDLIDTTVCLVEKRRSLLAVSGTIITNWIVYKHVVRILKFVWNQYHDECESECKPVTVINKRVLGRLILQYVGNEGAEVDARKDRLRKLVQATINYIQTHDVPGIWENATVTVYDSADNDFKVESGNGKNKFMGIRGSKNSENKTVDNTQETTEYRTVKEAHEVVDTILRENPHLSNGAKDMIRELRTDIYDALDGETSARISIYVGDENKDEPFKFKIGTGSLHLIVNILNDKIKNKFSTRRFWTRVYTNATVIVKGVVALATSVKSNPIENKKTQ</sequence>
<dbReference type="AlphaFoldDB" id="A0A8B6G7D9"/>
<dbReference type="EMBL" id="UYJE01007977">
    <property type="protein sequence ID" value="VDI59704.1"/>
    <property type="molecule type" value="Genomic_DNA"/>
</dbReference>
<keyword evidence="2" id="KW-1185">Reference proteome</keyword>